<protein>
    <submittedName>
        <fullName evidence="1">Uncharacterized protein</fullName>
    </submittedName>
</protein>
<comment type="caution">
    <text evidence="1">The sequence shown here is derived from an EMBL/GenBank/DDBJ whole genome shotgun (WGS) entry which is preliminary data.</text>
</comment>
<name>A0A927N620_9ACTN</name>
<organism evidence="1 2">
    <name type="scientific">Actinopolymorpha pittospori</name>
    <dbReference type="NCBI Taxonomy" id="648752"/>
    <lineage>
        <taxon>Bacteria</taxon>
        <taxon>Bacillati</taxon>
        <taxon>Actinomycetota</taxon>
        <taxon>Actinomycetes</taxon>
        <taxon>Propionibacteriales</taxon>
        <taxon>Actinopolymorphaceae</taxon>
        <taxon>Actinopolymorpha</taxon>
    </lineage>
</organism>
<gene>
    <name evidence="1" type="ORF">HEB94_006008</name>
</gene>
<dbReference type="RefSeq" id="WP_192752782.1">
    <property type="nucleotide sequence ID" value="NZ_BAABJL010000142.1"/>
</dbReference>
<proteinExistence type="predicted"/>
<evidence type="ECO:0000313" key="2">
    <source>
        <dbReference type="Proteomes" id="UP000638648"/>
    </source>
</evidence>
<sequence length="185" mass="21104">MHLAGRAAVANDTLVDRLTADRSRARHNRHNLDVFSSIAALFAQNLHLLLDLARVDDELRRAESLAREGSVRSAVACVDLALDLAHSIRRDRNDTLRRVLDVWAVSRHLKTPKANGRELLHAFDDVKDHLPDRTTDMSYLILRQLLLPLDEWFERLRSVRNHYADAHGVPVRNDSLNWAAYGAHE</sequence>
<dbReference type="EMBL" id="JADBEM010000001">
    <property type="protein sequence ID" value="MBE1609160.1"/>
    <property type="molecule type" value="Genomic_DNA"/>
</dbReference>
<keyword evidence="2" id="KW-1185">Reference proteome</keyword>
<accession>A0A927N620</accession>
<dbReference type="AlphaFoldDB" id="A0A927N620"/>
<evidence type="ECO:0000313" key="1">
    <source>
        <dbReference type="EMBL" id="MBE1609160.1"/>
    </source>
</evidence>
<reference evidence="1" key="1">
    <citation type="submission" date="2020-10" db="EMBL/GenBank/DDBJ databases">
        <title>Sequencing the genomes of 1000 actinobacteria strains.</title>
        <authorList>
            <person name="Klenk H.-P."/>
        </authorList>
    </citation>
    <scope>NUCLEOTIDE SEQUENCE</scope>
    <source>
        <strain evidence="1">DSM 45354</strain>
    </source>
</reference>
<dbReference type="Proteomes" id="UP000638648">
    <property type="component" value="Unassembled WGS sequence"/>
</dbReference>